<evidence type="ECO:0000313" key="5">
    <source>
        <dbReference type="Proteomes" id="UP000270112"/>
    </source>
</evidence>
<feature type="compositionally biased region" description="Basic and acidic residues" evidence="1">
    <location>
        <begin position="117"/>
        <end position="132"/>
    </location>
</feature>
<evidence type="ECO:0000256" key="1">
    <source>
        <dbReference type="SAM" id="MobiDB-lite"/>
    </source>
</evidence>
<dbReference type="OrthoDB" id="3177649at2"/>
<keyword evidence="4" id="KW-1185">Reference proteome</keyword>
<dbReference type="Proteomes" id="UP000270112">
    <property type="component" value="Unassembled WGS sequence"/>
</dbReference>
<name>A0A3N0IU29_9ACTN</name>
<sequence length="132" mass="13498">MKTCPICGARAFDDAEVCYGCLHRYEGADMGAPGPVAPVAPPGPATPAVSPGPAVPVASPCASAPSGDAGWVVRFELPGYESVVDADGRAGFVVRFRPEAPCGADERRRAVAARGTHARDAPAPRAAMPERS</sequence>
<dbReference type="Proteomes" id="UP000253817">
    <property type="component" value="Unassembled WGS sequence"/>
</dbReference>
<protein>
    <submittedName>
        <fullName evidence="3">Uncharacterized protein</fullName>
    </submittedName>
</protein>
<organism evidence="3 5">
    <name type="scientific">Eggerthella sinensis</name>
    <dbReference type="NCBI Taxonomy" id="242230"/>
    <lineage>
        <taxon>Bacteria</taxon>
        <taxon>Bacillati</taxon>
        <taxon>Actinomycetota</taxon>
        <taxon>Coriobacteriia</taxon>
        <taxon>Eggerthellales</taxon>
        <taxon>Eggerthellaceae</taxon>
        <taxon>Eggerthella</taxon>
    </lineage>
</organism>
<dbReference type="AlphaFoldDB" id="A0A3N0IU29"/>
<reference evidence="3" key="3">
    <citation type="journal article" date="2019" name="Microbiol. Resour. Announc.">
        <title>Draft Genome Sequences of Type Strains of Gordonibacter faecihominis, Paraeggerthella hongkongensis, Parvibacter caecicola,Slackia equolifaciens, Slackia faecicanis, and Slackia isoflavoniconvertens.</title>
        <authorList>
            <person name="Danylec N."/>
            <person name="Stoll D.A."/>
            <person name="Dotsch A."/>
            <person name="Huch M."/>
        </authorList>
    </citation>
    <scope>NUCLEOTIDE SEQUENCE</scope>
    <source>
        <strain evidence="3">DSM 16107</strain>
    </source>
</reference>
<dbReference type="EMBL" id="QICC01000079">
    <property type="protein sequence ID" value="RNM40475.1"/>
    <property type="molecule type" value="Genomic_DNA"/>
</dbReference>
<dbReference type="RefSeq" id="WP_114546842.1">
    <property type="nucleotide sequence ID" value="NZ_PPTT01000019.1"/>
</dbReference>
<accession>A0A3N0IU29</accession>
<evidence type="ECO:0000313" key="2">
    <source>
        <dbReference type="EMBL" id="RDB68008.1"/>
    </source>
</evidence>
<proteinExistence type="predicted"/>
<evidence type="ECO:0000313" key="4">
    <source>
        <dbReference type="Proteomes" id="UP000253817"/>
    </source>
</evidence>
<dbReference type="EMBL" id="PPTT01000019">
    <property type="protein sequence ID" value="RDB68008.1"/>
    <property type="molecule type" value="Genomic_DNA"/>
</dbReference>
<gene>
    <name evidence="2" type="ORF">C1876_11355</name>
    <name evidence="3" type="ORF">DMP09_14080</name>
</gene>
<reference evidence="2 4" key="1">
    <citation type="journal article" date="2018" name="Elife">
        <title>Discovery and characterization of a prevalent human gut bacterial enzyme sufficient for the inactivation of a family of plant toxins.</title>
        <authorList>
            <person name="Koppel N."/>
            <person name="Bisanz J.E."/>
            <person name="Pandelia M.E."/>
            <person name="Turnbaugh P.J."/>
            <person name="Balskus E.P."/>
        </authorList>
    </citation>
    <scope>NUCLEOTIDE SEQUENCE [LARGE SCALE GENOMIC DNA]</scope>
    <source>
        <strain evidence="2 4">DSM 16107</strain>
    </source>
</reference>
<comment type="caution">
    <text evidence="3">The sequence shown here is derived from an EMBL/GenBank/DDBJ whole genome shotgun (WGS) entry which is preliminary data.</text>
</comment>
<reference evidence="5" key="2">
    <citation type="submission" date="2018-05" db="EMBL/GenBank/DDBJ databases">
        <title>Genome Sequencing of selected type strains of the family Eggerthellaceae.</title>
        <authorList>
            <person name="Danylec N."/>
            <person name="Stoll D.A."/>
            <person name="Doetsch A."/>
            <person name="Huch M."/>
        </authorList>
    </citation>
    <scope>NUCLEOTIDE SEQUENCE [LARGE SCALE GENOMIC DNA]</scope>
    <source>
        <strain evidence="5">DSM 16107</strain>
    </source>
</reference>
<evidence type="ECO:0000313" key="3">
    <source>
        <dbReference type="EMBL" id="RNM40475.1"/>
    </source>
</evidence>
<feature type="region of interest" description="Disordered" evidence="1">
    <location>
        <begin position="105"/>
        <end position="132"/>
    </location>
</feature>